<name>A0A941EA07_9ACTN</name>
<proteinExistence type="predicted"/>
<dbReference type="RefSeq" id="WP_212518472.1">
    <property type="nucleotide sequence ID" value="NZ_JAGSOH010000032.1"/>
</dbReference>
<sequence length="121" mass="12563">MNDETTTGYWTVALGAATASGTWDGFRVSPLRRTAELHVDGALTVGEEQRATPGDYALVLSRPGPAGDRVLVAGKGGTVEFGHDVVAMLEGEGGGGALWLTDLSTGAKSELCQLPQVPRTH</sequence>
<protein>
    <submittedName>
        <fullName evidence="1">Uncharacterized protein</fullName>
    </submittedName>
</protein>
<accession>A0A941EA07</accession>
<dbReference type="Proteomes" id="UP000676325">
    <property type="component" value="Unassembled WGS sequence"/>
</dbReference>
<reference evidence="1" key="1">
    <citation type="submission" date="2021-04" db="EMBL/GenBank/DDBJ databases">
        <title>Genome based classification of Actinospica acidithermotolerans sp. nov., an actinobacterium isolated from an Indonesian hot spring.</title>
        <authorList>
            <person name="Kusuma A.B."/>
            <person name="Putra K.E."/>
            <person name="Nafisah S."/>
            <person name="Loh J."/>
            <person name="Nouioui I."/>
            <person name="Goodfellow M."/>
        </authorList>
    </citation>
    <scope>NUCLEOTIDE SEQUENCE</scope>
    <source>
        <strain evidence="1">MGRD01-02</strain>
    </source>
</reference>
<dbReference type="AlphaFoldDB" id="A0A941EA07"/>
<evidence type="ECO:0000313" key="1">
    <source>
        <dbReference type="EMBL" id="MBR7827327.1"/>
    </source>
</evidence>
<gene>
    <name evidence="1" type="ORF">KDK95_13500</name>
</gene>
<dbReference type="EMBL" id="JAGSOH010000032">
    <property type="protein sequence ID" value="MBR7827327.1"/>
    <property type="molecule type" value="Genomic_DNA"/>
</dbReference>
<keyword evidence="2" id="KW-1185">Reference proteome</keyword>
<comment type="caution">
    <text evidence="1">The sequence shown here is derived from an EMBL/GenBank/DDBJ whole genome shotgun (WGS) entry which is preliminary data.</text>
</comment>
<evidence type="ECO:0000313" key="2">
    <source>
        <dbReference type="Proteomes" id="UP000676325"/>
    </source>
</evidence>
<organism evidence="1 2">
    <name type="scientific">Actinospica acidithermotolerans</name>
    <dbReference type="NCBI Taxonomy" id="2828514"/>
    <lineage>
        <taxon>Bacteria</taxon>
        <taxon>Bacillati</taxon>
        <taxon>Actinomycetota</taxon>
        <taxon>Actinomycetes</taxon>
        <taxon>Catenulisporales</taxon>
        <taxon>Actinospicaceae</taxon>
        <taxon>Actinospica</taxon>
    </lineage>
</organism>